<dbReference type="Pfam" id="PF02120">
    <property type="entry name" value="Flg_hook"/>
    <property type="match status" value="1"/>
</dbReference>
<evidence type="ECO:0000313" key="3">
    <source>
        <dbReference type="EMBL" id="EDO25399.1"/>
    </source>
</evidence>
<dbReference type="EMBL" id="DS479832">
    <property type="protein sequence ID" value="EDO25399.1"/>
    <property type="molecule type" value="Genomic_DNA"/>
</dbReference>
<dbReference type="PANTHER" id="PTHR37533">
    <property type="entry name" value="FLAGELLAR HOOK-LENGTH CONTROL PROTEIN"/>
    <property type="match status" value="1"/>
</dbReference>
<dbReference type="Proteomes" id="UP000001593">
    <property type="component" value="Unassembled WGS sequence"/>
</dbReference>
<accession>A8DWL1</accession>
<protein>
    <recommendedName>
        <fullName evidence="2">Flagellar hook-length control protein-like C-terminal domain-containing protein</fullName>
    </recommendedName>
</protein>
<evidence type="ECO:0000259" key="2">
    <source>
        <dbReference type="Pfam" id="PF02120"/>
    </source>
</evidence>
<keyword evidence="4" id="KW-1185">Reference proteome</keyword>
<dbReference type="CDD" id="cd17470">
    <property type="entry name" value="T3SS_Flik_C"/>
    <property type="match status" value="1"/>
</dbReference>
<dbReference type="Gene3D" id="3.30.750.140">
    <property type="match status" value="1"/>
</dbReference>
<proteinExistence type="predicted"/>
<name>A8DWL1_NEMVE</name>
<feature type="compositionally biased region" description="Low complexity" evidence="1">
    <location>
        <begin position="315"/>
        <end position="325"/>
    </location>
</feature>
<evidence type="ECO:0000256" key="1">
    <source>
        <dbReference type="SAM" id="MobiDB-lite"/>
    </source>
</evidence>
<dbReference type="InParanoid" id="A8DWL1"/>
<organism evidence="3 4">
    <name type="scientific">Nematostella vectensis</name>
    <name type="common">Starlet sea anemone</name>
    <dbReference type="NCBI Taxonomy" id="45351"/>
    <lineage>
        <taxon>Eukaryota</taxon>
        <taxon>Metazoa</taxon>
        <taxon>Cnidaria</taxon>
        <taxon>Anthozoa</taxon>
        <taxon>Hexacorallia</taxon>
        <taxon>Actiniaria</taxon>
        <taxon>Edwardsiidae</taxon>
        <taxon>Nematostella</taxon>
    </lineage>
</organism>
<dbReference type="AlphaFoldDB" id="A8DWL1"/>
<reference evidence="3 4" key="1">
    <citation type="journal article" date="2007" name="Science">
        <title>Sea anemone genome reveals ancestral eumetazoan gene repertoire and genomic organization.</title>
        <authorList>
            <person name="Putnam N.H."/>
            <person name="Srivastava M."/>
            <person name="Hellsten U."/>
            <person name="Dirks B."/>
            <person name="Chapman J."/>
            <person name="Salamov A."/>
            <person name="Terry A."/>
            <person name="Shapiro H."/>
            <person name="Lindquist E."/>
            <person name="Kapitonov V.V."/>
            <person name="Jurka J."/>
            <person name="Genikhovich G."/>
            <person name="Grigoriev I.V."/>
            <person name="Lucas S.M."/>
            <person name="Steele R.E."/>
            <person name="Finnerty J.R."/>
            <person name="Technau U."/>
            <person name="Martindale M.Q."/>
            <person name="Rokhsar D.S."/>
        </authorList>
    </citation>
    <scope>NUCLEOTIDE SEQUENCE [LARGE SCALE GENOMIC DNA]</scope>
    <source>
        <strain evidence="4">CH2 X CH6</strain>
    </source>
</reference>
<dbReference type="PANTHER" id="PTHR37533:SF2">
    <property type="entry name" value="FLAGELLAR HOOK-LENGTH CONTROL PROTEIN"/>
    <property type="match status" value="1"/>
</dbReference>
<feature type="region of interest" description="Disordered" evidence="1">
    <location>
        <begin position="308"/>
        <end position="349"/>
    </location>
</feature>
<evidence type="ECO:0000313" key="4">
    <source>
        <dbReference type="Proteomes" id="UP000001593"/>
    </source>
</evidence>
<dbReference type="InterPro" id="IPR038610">
    <property type="entry name" value="FliK-like_C_sf"/>
</dbReference>
<gene>
    <name evidence="3" type="ORF">NEMVEDRAFT_v1g226033</name>
</gene>
<dbReference type="HOGENOM" id="CLU_795905_0_0_1"/>
<feature type="compositionally biased region" description="Basic and acidic residues" evidence="1">
    <location>
        <begin position="31"/>
        <end position="42"/>
    </location>
</feature>
<feature type="domain" description="Flagellar hook-length control protein-like C-terminal" evidence="2">
    <location>
        <begin position="238"/>
        <end position="320"/>
    </location>
</feature>
<dbReference type="InterPro" id="IPR052563">
    <property type="entry name" value="FliK"/>
</dbReference>
<sequence>MPETTEGDITADGQNLPLAGQVLPPPADIKPQGDDTKSLAEPLKPDLLLKRIRESQQLGEGLAVSSNPAANTVGQIAAQQTVAAGARVKAEPLAQAQSAAVGMTQTTMKYMADGNTSAADTNSEEQPQETLLDGIDDEQKPELAINGRTATRIRPEADIQQSVATKESLTPPEPVVSVAKESLVIAPSGRGESFISDDDSLITSPEKQQLEEQQLVTEGRERLEFGRDKEQWAPAMGSRIMTMVADNVQQAEIHLDPPELGSMEIKLQTTQEQASVQVQVQNPLVRDVLEANAQRLRDALAEQGLELAHFDVSEQQQQAGQGRDQQGSEDRNDGWQEEQSDAGDPSVAS</sequence>
<feature type="region of interest" description="Disordered" evidence="1">
    <location>
        <begin position="1"/>
        <end position="42"/>
    </location>
</feature>
<feature type="non-terminal residue" evidence="3">
    <location>
        <position position="349"/>
    </location>
</feature>
<dbReference type="InterPro" id="IPR021136">
    <property type="entry name" value="Flagellar_hook_control-like_C"/>
</dbReference>